<dbReference type="AlphaFoldDB" id="A0A5B7I405"/>
<comment type="caution">
    <text evidence="2">The sequence shown here is derived from an EMBL/GenBank/DDBJ whole genome shotgun (WGS) entry which is preliminary data.</text>
</comment>
<gene>
    <name evidence="2" type="ORF">E2C01_070634</name>
</gene>
<sequence length="88" mass="9478">MVKHKKLSGSREVADLARETSSSGLSAKKVYPPQEPPAAISCSGSSSKGRISAVYDSLVMTVTREKPSISQKLKNVMVLGQTLWSKEL</sequence>
<dbReference type="EMBL" id="VSRR010042882">
    <property type="protein sequence ID" value="MPC76227.1"/>
    <property type="molecule type" value="Genomic_DNA"/>
</dbReference>
<keyword evidence="3" id="KW-1185">Reference proteome</keyword>
<proteinExistence type="predicted"/>
<evidence type="ECO:0000256" key="1">
    <source>
        <dbReference type="SAM" id="MobiDB-lite"/>
    </source>
</evidence>
<dbReference type="Proteomes" id="UP000324222">
    <property type="component" value="Unassembled WGS sequence"/>
</dbReference>
<name>A0A5B7I405_PORTR</name>
<organism evidence="2 3">
    <name type="scientific">Portunus trituberculatus</name>
    <name type="common">Swimming crab</name>
    <name type="synonym">Neptunus trituberculatus</name>
    <dbReference type="NCBI Taxonomy" id="210409"/>
    <lineage>
        <taxon>Eukaryota</taxon>
        <taxon>Metazoa</taxon>
        <taxon>Ecdysozoa</taxon>
        <taxon>Arthropoda</taxon>
        <taxon>Crustacea</taxon>
        <taxon>Multicrustacea</taxon>
        <taxon>Malacostraca</taxon>
        <taxon>Eumalacostraca</taxon>
        <taxon>Eucarida</taxon>
        <taxon>Decapoda</taxon>
        <taxon>Pleocyemata</taxon>
        <taxon>Brachyura</taxon>
        <taxon>Eubrachyura</taxon>
        <taxon>Portunoidea</taxon>
        <taxon>Portunidae</taxon>
        <taxon>Portuninae</taxon>
        <taxon>Portunus</taxon>
    </lineage>
</organism>
<protein>
    <submittedName>
        <fullName evidence="2">Uncharacterized protein</fullName>
    </submittedName>
</protein>
<evidence type="ECO:0000313" key="3">
    <source>
        <dbReference type="Proteomes" id="UP000324222"/>
    </source>
</evidence>
<accession>A0A5B7I405</accession>
<reference evidence="2 3" key="1">
    <citation type="submission" date="2019-05" db="EMBL/GenBank/DDBJ databases">
        <title>Another draft genome of Portunus trituberculatus and its Hox gene families provides insights of decapod evolution.</title>
        <authorList>
            <person name="Jeong J.-H."/>
            <person name="Song I."/>
            <person name="Kim S."/>
            <person name="Choi T."/>
            <person name="Kim D."/>
            <person name="Ryu S."/>
            <person name="Kim W."/>
        </authorList>
    </citation>
    <scope>NUCLEOTIDE SEQUENCE [LARGE SCALE GENOMIC DNA]</scope>
    <source>
        <tissue evidence="2">Muscle</tissue>
    </source>
</reference>
<feature type="compositionally biased region" description="Low complexity" evidence="1">
    <location>
        <begin position="38"/>
        <end position="48"/>
    </location>
</feature>
<evidence type="ECO:0000313" key="2">
    <source>
        <dbReference type="EMBL" id="MPC76227.1"/>
    </source>
</evidence>
<feature type="region of interest" description="Disordered" evidence="1">
    <location>
        <begin position="1"/>
        <end position="48"/>
    </location>
</feature>